<evidence type="ECO:0000313" key="1">
    <source>
        <dbReference type="EMBL" id="ALS21754.1"/>
    </source>
</evidence>
<dbReference type="SUPFAM" id="SSF56672">
    <property type="entry name" value="DNA/RNA polymerases"/>
    <property type="match status" value="1"/>
</dbReference>
<reference evidence="2" key="1">
    <citation type="submission" date="2015-12" db="EMBL/GenBank/DDBJ databases">
        <title>Complete genome sequences of two moderately thermophilic Paenibacillus species.</title>
        <authorList>
            <person name="Butler R.III."/>
            <person name="Wang J."/>
            <person name="Stark B.C."/>
            <person name="Pombert J.-F."/>
        </authorList>
    </citation>
    <scope>NUCLEOTIDE SEQUENCE [LARGE SCALE GENOMIC DNA]</scope>
    <source>
        <strain evidence="2">32O-Y</strain>
    </source>
</reference>
<dbReference type="PATRIC" id="fig|162209.4.peg.1460"/>
<sequence length="120" mass="13431">MRSHFVTLERMFEGDNLRLAYKRVVQNGGAPGVDGVTVVELQAYLNIHWKTVKAELHKRVLKLIWAYLNAGVMDNGGCQRMEEGTPQGGPLTLLLANILLDELDKELTKRQKGISKFLPG</sequence>
<gene>
    <name evidence="1" type="ORF">IJ22_13780</name>
</gene>
<dbReference type="STRING" id="162209.IJ22_13780"/>
<dbReference type="EMBL" id="CP013652">
    <property type="protein sequence ID" value="ALS21754.1"/>
    <property type="molecule type" value="Genomic_DNA"/>
</dbReference>
<protein>
    <recommendedName>
        <fullName evidence="3">Reverse transcriptase domain-containing protein</fullName>
    </recommendedName>
</protein>
<organism evidence="1 2">
    <name type="scientific">Paenibacillus naphthalenovorans</name>
    <dbReference type="NCBI Taxonomy" id="162209"/>
    <lineage>
        <taxon>Bacteria</taxon>
        <taxon>Bacillati</taxon>
        <taxon>Bacillota</taxon>
        <taxon>Bacilli</taxon>
        <taxon>Bacillales</taxon>
        <taxon>Paenibacillaceae</taxon>
        <taxon>Paenibacillus</taxon>
    </lineage>
</organism>
<accession>A0A0U2W8Q7</accession>
<dbReference type="AlphaFoldDB" id="A0A0U2W8Q7"/>
<keyword evidence="2" id="KW-1185">Reference proteome</keyword>
<evidence type="ECO:0000313" key="2">
    <source>
        <dbReference type="Proteomes" id="UP000061660"/>
    </source>
</evidence>
<dbReference type="Proteomes" id="UP000061660">
    <property type="component" value="Chromosome"/>
</dbReference>
<dbReference type="InterPro" id="IPR043502">
    <property type="entry name" value="DNA/RNA_pol_sf"/>
</dbReference>
<proteinExistence type="predicted"/>
<dbReference type="KEGG" id="pnp:IJ22_13780"/>
<name>A0A0U2W8Q7_9BACL</name>
<evidence type="ECO:0008006" key="3">
    <source>
        <dbReference type="Google" id="ProtNLM"/>
    </source>
</evidence>
<reference evidence="1 2" key="2">
    <citation type="journal article" date="2016" name="Genome Announc.">
        <title>Complete Genome Sequences of Two Interactive Moderate Thermophiles, Paenibacillus napthalenovorans 32O-Y and Paenibacillus sp. 32O-W.</title>
        <authorList>
            <person name="Butler R.R.III."/>
            <person name="Wang J."/>
            <person name="Stark B.C."/>
            <person name="Pombert J.F."/>
        </authorList>
    </citation>
    <scope>NUCLEOTIDE SEQUENCE [LARGE SCALE GENOMIC DNA]</scope>
    <source>
        <strain evidence="1 2">32O-Y</strain>
    </source>
</reference>